<dbReference type="Proteomes" id="UP000006294">
    <property type="component" value="Chromosome"/>
</dbReference>
<dbReference type="eggNOG" id="COG0548">
    <property type="taxonomic scope" value="Bacteria"/>
</dbReference>
<evidence type="ECO:0000313" key="11">
    <source>
        <dbReference type="EMBL" id="BAM48291.1"/>
    </source>
</evidence>
<comment type="subcellular location">
    <subcellularLocation>
        <location evidence="9">Cytoplasm</location>
    </subcellularLocation>
</comment>
<evidence type="ECO:0000256" key="4">
    <source>
        <dbReference type="ARBA" id="ARBA00022679"/>
    </source>
</evidence>
<dbReference type="FunFam" id="3.40.1160.10:FF:000004">
    <property type="entry name" value="Acetylglutamate kinase"/>
    <property type="match status" value="1"/>
</dbReference>
<keyword evidence="4 9" id="KW-0808">Transferase</keyword>
<dbReference type="Pfam" id="PF00696">
    <property type="entry name" value="AA_kinase"/>
    <property type="match status" value="1"/>
</dbReference>
<feature type="site" description="Transition state stabilizer" evidence="9">
    <location>
        <position position="215"/>
    </location>
</feature>
<feature type="binding site" evidence="9">
    <location>
        <position position="63"/>
    </location>
    <ligand>
        <name>substrate</name>
    </ligand>
</feature>
<feature type="site" description="Transition state stabilizer" evidence="9">
    <location>
        <position position="7"/>
    </location>
</feature>
<organism evidence="11 12">
    <name type="scientific">Amphibacillus xylanus (strain ATCC 51415 / DSM 6626 / JCM 7361 / LMG 17667 / NBRC 15112 / Ep01)</name>
    <dbReference type="NCBI Taxonomy" id="698758"/>
    <lineage>
        <taxon>Bacteria</taxon>
        <taxon>Bacillati</taxon>
        <taxon>Bacillota</taxon>
        <taxon>Bacilli</taxon>
        <taxon>Bacillales</taxon>
        <taxon>Bacillaceae</taxon>
        <taxon>Amphibacillus</taxon>
    </lineage>
</organism>
<proteinExistence type="inferred from homology"/>
<comment type="catalytic activity">
    <reaction evidence="8 9">
        <text>N-acetyl-L-glutamate + ATP = N-acetyl-L-glutamyl 5-phosphate + ADP</text>
        <dbReference type="Rhea" id="RHEA:14629"/>
        <dbReference type="ChEBI" id="CHEBI:30616"/>
        <dbReference type="ChEBI" id="CHEBI:44337"/>
        <dbReference type="ChEBI" id="CHEBI:57936"/>
        <dbReference type="ChEBI" id="CHEBI:456216"/>
        <dbReference type="EC" id="2.7.2.8"/>
    </reaction>
</comment>
<comment type="similarity">
    <text evidence="9">Belongs to the acetylglutamate kinase family. ArgB subfamily.</text>
</comment>
<evidence type="ECO:0000256" key="7">
    <source>
        <dbReference type="ARBA" id="ARBA00022840"/>
    </source>
</evidence>
<dbReference type="UniPathway" id="UPA00068">
    <property type="reaction ID" value="UER00107"/>
</dbReference>
<dbReference type="InterPro" id="IPR036393">
    <property type="entry name" value="AceGlu_kinase-like_sf"/>
</dbReference>
<evidence type="ECO:0000259" key="10">
    <source>
        <dbReference type="Pfam" id="PF00696"/>
    </source>
</evidence>
<keyword evidence="2 9" id="KW-0055">Arginine biosynthesis</keyword>
<comment type="pathway">
    <text evidence="1 9">Amino-acid biosynthesis; L-arginine biosynthesis; N(2)-acetyl-L-ornithine from L-glutamate: step 2/4.</text>
</comment>
<protein>
    <recommendedName>
        <fullName evidence="9">Acetylglutamate kinase</fullName>
        <ecNumber evidence="9">2.7.2.8</ecNumber>
    </recommendedName>
    <alternativeName>
        <fullName evidence="9">N-acetyl-L-glutamate 5-phosphotransferase</fullName>
    </alternativeName>
    <alternativeName>
        <fullName evidence="9">NAG kinase</fullName>
        <shortName evidence="9">NAGK</shortName>
    </alternativeName>
</protein>
<dbReference type="PATRIC" id="fig|698758.3.peg.2169"/>
<dbReference type="CDD" id="cd04238">
    <property type="entry name" value="AAK_NAGK-like"/>
    <property type="match status" value="1"/>
</dbReference>
<dbReference type="Gene3D" id="3.40.1160.10">
    <property type="entry name" value="Acetylglutamate kinase-like"/>
    <property type="match status" value="1"/>
</dbReference>
<dbReference type="PANTHER" id="PTHR23342">
    <property type="entry name" value="N-ACETYLGLUTAMATE SYNTHASE"/>
    <property type="match status" value="1"/>
</dbReference>
<reference evidence="11 12" key="1">
    <citation type="submission" date="2011-01" db="EMBL/GenBank/DDBJ databases">
        <title>Whole genome sequence of Amphibacillus xylinus NBRC 15112.</title>
        <authorList>
            <person name="Nakazawa H."/>
            <person name="Katano Y."/>
            <person name="Nakamura S."/>
            <person name="Sasagawa M."/>
            <person name="Fukada J."/>
            <person name="Arai T."/>
            <person name="Sasakura N."/>
            <person name="Mochizuki D."/>
            <person name="Hosoyama A."/>
            <person name="Harada K."/>
            <person name="Horikawa H."/>
            <person name="Kato Y."/>
            <person name="Harada T."/>
            <person name="Sasaki K."/>
            <person name="Sekiguchi M."/>
            <person name="Hodoyama M."/>
            <person name="Nishiko R."/>
            <person name="Narita H."/>
            <person name="Hanamaki A."/>
            <person name="Hata C."/>
            <person name="Konno Y."/>
            <person name="Niimura Y."/>
            <person name="Yamazaki S."/>
            <person name="Fujita N."/>
        </authorList>
    </citation>
    <scope>NUCLEOTIDE SEQUENCE [LARGE SCALE GENOMIC DNA]</scope>
    <source>
        <strain evidence="12">ATCC 51415 / DSM 6626 / JCM 7361 / LMG 17667 / NBRC 15112 / Ep01</strain>
    </source>
</reference>
<evidence type="ECO:0000256" key="5">
    <source>
        <dbReference type="ARBA" id="ARBA00022741"/>
    </source>
</evidence>
<dbReference type="PANTHER" id="PTHR23342:SF0">
    <property type="entry name" value="N-ACETYLGLUTAMATE SYNTHASE, MITOCHONDRIAL"/>
    <property type="match status" value="1"/>
</dbReference>
<dbReference type="GO" id="GO:0005524">
    <property type="term" value="F:ATP binding"/>
    <property type="evidence" value="ECO:0007669"/>
    <property type="project" value="UniProtKB-UniRule"/>
</dbReference>
<dbReference type="HAMAP" id="MF_00082">
    <property type="entry name" value="ArgB"/>
    <property type="match status" value="1"/>
</dbReference>
<evidence type="ECO:0000256" key="1">
    <source>
        <dbReference type="ARBA" id="ARBA00004828"/>
    </source>
</evidence>
<dbReference type="InterPro" id="IPR037528">
    <property type="entry name" value="ArgB"/>
</dbReference>
<dbReference type="RefSeq" id="WP_015010874.1">
    <property type="nucleotide sequence ID" value="NC_018704.1"/>
</dbReference>
<dbReference type="AlphaFoldDB" id="K0J5M2"/>
<keyword evidence="9" id="KW-0963">Cytoplasm</keyword>
<keyword evidence="7 9" id="KW-0067">ATP-binding</keyword>
<feature type="binding site" evidence="9">
    <location>
        <position position="157"/>
    </location>
    <ligand>
        <name>substrate</name>
    </ligand>
</feature>
<dbReference type="PIRSF" id="PIRSF000728">
    <property type="entry name" value="NAGK"/>
    <property type="match status" value="1"/>
</dbReference>
<dbReference type="GO" id="GO:0005737">
    <property type="term" value="C:cytoplasm"/>
    <property type="evidence" value="ECO:0007669"/>
    <property type="project" value="UniProtKB-SubCell"/>
</dbReference>
<dbReference type="EC" id="2.7.2.8" evidence="9"/>
<dbReference type="KEGG" id="axl:AXY_21590"/>
<keyword evidence="6 9" id="KW-0418">Kinase</keyword>
<dbReference type="STRING" id="698758.AXY_21590"/>
<feature type="domain" description="Aspartate/glutamate/uridylate kinase" evidence="10">
    <location>
        <begin position="4"/>
        <end position="234"/>
    </location>
</feature>
<keyword evidence="3 9" id="KW-0028">Amino-acid biosynthesis</keyword>
<dbReference type="GO" id="GO:0042450">
    <property type="term" value="P:L-arginine biosynthetic process via ornithine"/>
    <property type="evidence" value="ECO:0007669"/>
    <property type="project" value="UniProtKB-UniRule"/>
</dbReference>
<sequence>MSYLVIKCGGSIVEELPSSFFSDLKKLQQIKQVKPIIVHGGGPMITSQLKLMNVKTTFVNGLRVTTKEVLDVVEMVLSGSVNKQIVRRMLDQGVKGMGMSGVDGQLLQAVPIKETDKYGYVGQIKSVNVKLLESLADQDYIPVISPIAISEDHQHYNINADVAAAAIAASLQAPLCFISDIPGVLVNDKVLHFADQKKIEQLIQNQTINGGMIPKVKAALSALNAGAPEVSIVNGMDHHALVDFVQGKRIGTRIQLREISYV</sequence>
<dbReference type="NCBIfam" id="TIGR00761">
    <property type="entry name" value="argB"/>
    <property type="match status" value="1"/>
</dbReference>
<evidence type="ECO:0000256" key="8">
    <source>
        <dbReference type="ARBA" id="ARBA00048141"/>
    </source>
</evidence>
<dbReference type="GO" id="GO:0003991">
    <property type="term" value="F:acetylglutamate kinase activity"/>
    <property type="evidence" value="ECO:0007669"/>
    <property type="project" value="UniProtKB-UniRule"/>
</dbReference>
<keyword evidence="12" id="KW-1185">Reference proteome</keyword>
<accession>K0J5M2</accession>
<comment type="function">
    <text evidence="9">Catalyzes the ATP-dependent phosphorylation of N-acetyl-L-glutamate.</text>
</comment>
<feature type="binding site" evidence="9">
    <location>
        <begin position="41"/>
        <end position="42"/>
    </location>
    <ligand>
        <name>substrate</name>
    </ligand>
</feature>
<evidence type="ECO:0000313" key="12">
    <source>
        <dbReference type="Proteomes" id="UP000006294"/>
    </source>
</evidence>
<name>K0J5M2_AMPXN</name>
<dbReference type="InterPro" id="IPR004662">
    <property type="entry name" value="AcgluKinase_fam"/>
</dbReference>
<keyword evidence="5 9" id="KW-0547">Nucleotide-binding</keyword>
<dbReference type="EMBL" id="AP012050">
    <property type="protein sequence ID" value="BAM48291.1"/>
    <property type="molecule type" value="Genomic_DNA"/>
</dbReference>
<gene>
    <name evidence="9 11" type="primary">argB</name>
    <name evidence="11" type="ordered locus">AXY_21590</name>
</gene>
<evidence type="ECO:0000256" key="2">
    <source>
        <dbReference type="ARBA" id="ARBA00022571"/>
    </source>
</evidence>
<evidence type="ECO:0000256" key="3">
    <source>
        <dbReference type="ARBA" id="ARBA00022605"/>
    </source>
</evidence>
<evidence type="ECO:0000256" key="9">
    <source>
        <dbReference type="HAMAP-Rule" id="MF_00082"/>
    </source>
</evidence>
<dbReference type="SUPFAM" id="SSF53633">
    <property type="entry name" value="Carbamate kinase-like"/>
    <property type="match status" value="1"/>
</dbReference>
<dbReference type="HOGENOM" id="CLU_053680_1_0_9"/>
<dbReference type="InterPro" id="IPR001048">
    <property type="entry name" value="Asp/Glu/Uridylate_kinase"/>
</dbReference>
<evidence type="ECO:0000256" key="6">
    <source>
        <dbReference type="ARBA" id="ARBA00022777"/>
    </source>
</evidence>